<dbReference type="InterPro" id="IPR036354">
    <property type="entry name" value="Prot_inh_pot1_sf"/>
</dbReference>
<comment type="similarity">
    <text evidence="1">Belongs to the protease inhibitor I13 (potato type I serine protease inhibitor) family.</text>
</comment>
<protein>
    <submittedName>
        <fullName evidence="4">Uncharacterized protein</fullName>
    </submittedName>
</protein>
<comment type="caution">
    <text evidence="4">The sequence shown here is derived from an EMBL/GenBank/DDBJ whole genome shotgun (WGS) entry which is preliminary data.</text>
</comment>
<evidence type="ECO:0000256" key="2">
    <source>
        <dbReference type="ARBA" id="ARBA00022690"/>
    </source>
</evidence>
<gene>
    <name evidence="4" type="ORF">Sjap_026300</name>
</gene>
<dbReference type="PRINTS" id="PR00292">
    <property type="entry name" value="POTATOINHBTR"/>
</dbReference>
<sequence length="73" mass="8393">MDTDLCRDTGKSMWPELLGVCGEVAAETIRKENHKVRVAIIKEGMFVTMDYRCDRVRVWINKKGIVKEVPRIG</sequence>
<dbReference type="Gene3D" id="3.30.10.10">
    <property type="entry name" value="Trypsin Inhibitor V, subunit A"/>
    <property type="match status" value="1"/>
</dbReference>
<dbReference type="PROSITE" id="PS00285">
    <property type="entry name" value="POTATO_INHIBITOR"/>
    <property type="match status" value="1"/>
</dbReference>
<dbReference type="SUPFAM" id="SSF54654">
    <property type="entry name" value="CI-2 family of serine protease inhibitors"/>
    <property type="match status" value="1"/>
</dbReference>
<proteinExistence type="inferred from homology"/>
<evidence type="ECO:0000313" key="4">
    <source>
        <dbReference type="EMBL" id="KAK9085889.1"/>
    </source>
</evidence>
<evidence type="ECO:0000256" key="1">
    <source>
        <dbReference type="ARBA" id="ARBA00008210"/>
    </source>
</evidence>
<dbReference type="PANTHER" id="PTHR33091:SF73">
    <property type="entry name" value="INHIBITOR OF TRYPSIN AND HAGEMAN FACTOR-LIKE"/>
    <property type="match status" value="1"/>
</dbReference>
<accession>A0AAP0HGC2</accession>
<dbReference type="AlphaFoldDB" id="A0AAP0HGC2"/>
<keyword evidence="3" id="KW-0722">Serine protease inhibitor</keyword>
<evidence type="ECO:0000256" key="3">
    <source>
        <dbReference type="ARBA" id="ARBA00022900"/>
    </source>
</evidence>
<dbReference type="PANTHER" id="PTHR33091">
    <property type="entry name" value="PROTEIN, PUTATIVE, EXPRESSED-RELATED"/>
    <property type="match status" value="1"/>
</dbReference>
<keyword evidence="2" id="KW-0646">Protease inhibitor</keyword>
<dbReference type="GO" id="GO:0009611">
    <property type="term" value="P:response to wounding"/>
    <property type="evidence" value="ECO:0007669"/>
    <property type="project" value="InterPro"/>
</dbReference>
<dbReference type="Proteomes" id="UP001417504">
    <property type="component" value="Unassembled WGS sequence"/>
</dbReference>
<dbReference type="InterPro" id="IPR000864">
    <property type="entry name" value="Prot_inh_pot1"/>
</dbReference>
<reference evidence="4 5" key="1">
    <citation type="submission" date="2024-01" db="EMBL/GenBank/DDBJ databases">
        <title>Genome assemblies of Stephania.</title>
        <authorList>
            <person name="Yang L."/>
        </authorList>
    </citation>
    <scope>NUCLEOTIDE SEQUENCE [LARGE SCALE GENOMIC DNA]</scope>
    <source>
        <strain evidence="4">QJT</strain>
        <tissue evidence="4">Leaf</tissue>
    </source>
</reference>
<dbReference type="EMBL" id="JBBNAE010000011">
    <property type="protein sequence ID" value="KAK9085889.1"/>
    <property type="molecule type" value="Genomic_DNA"/>
</dbReference>
<evidence type="ECO:0000313" key="5">
    <source>
        <dbReference type="Proteomes" id="UP001417504"/>
    </source>
</evidence>
<dbReference type="GO" id="GO:0004867">
    <property type="term" value="F:serine-type endopeptidase inhibitor activity"/>
    <property type="evidence" value="ECO:0007669"/>
    <property type="project" value="UniProtKB-KW"/>
</dbReference>
<keyword evidence="5" id="KW-1185">Reference proteome</keyword>
<dbReference type="Pfam" id="PF00280">
    <property type="entry name" value="potato_inhibit"/>
    <property type="match status" value="1"/>
</dbReference>
<organism evidence="4 5">
    <name type="scientific">Stephania japonica</name>
    <dbReference type="NCBI Taxonomy" id="461633"/>
    <lineage>
        <taxon>Eukaryota</taxon>
        <taxon>Viridiplantae</taxon>
        <taxon>Streptophyta</taxon>
        <taxon>Embryophyta</taxon>
        <taxon>Tracheophyta</taxon>
        <taxon>Spermatophyta</taxon>
        <taxon>Magnoliopsida</taxon>
        <taxon>Ranunculales</taxon>
        <taxon>Menispermaceae</taxon>
        <taxon>Menispermoideae</taxon>
        <taxon>Cissampelideae</taxon>
        <taxon>Stephania</taxon>
    </lineage>
</organism>
<name>A0AAP0HGC2_9MAGN</name>